<comment type="caution">
    <text evidence="1">The sequence shown here is derived from an EMBL/GenBank/DDBJ whole genome shotgun (WGS) entry which is preliminary data.</text>
</comment>
<protein>
    <submittedName>
        <fullName evidence="1">Uncharacterized protein</fullName>
    </submittedName>
</protein>
<reference evidence="1 2" key="1">
    <citation type="submission" date="2018-11" db="EMBL/GenBank/DDBJ databases">
        <title>Mesobaculum littorinae gen. nov., sp. nov., isolated from Littorina scabra that represents a novel genus of the order Rhodobacteraceae.</title>
        <authorList>
            <person name="Li F."/>
        </authorList>
    </citation>
    <scope>NUCLEOTIDE SEQUENCE [LARGE SCALE GENOMIC DNA]</scope>
    <source>
        <strain evidence="1 2">M0103</strain>
    </source>
</reference>
<keyword evidence="2" id="KW-1185">Reference proteome</keyword>
<evidence type="ECO:0000313" key="2">
    <source>
        <dbReference type="Proteomes" id="UP000285908"/>
    </source>
</evidence>
<gene>
    <name evidence="1" type="ORF">EKE94_12225</name>
</gene>
<organism evidence="1 2">
    <name type="scientific">Mesobaculum littorinae</name>
    <dbReference type="NCBI Taxonomy" id="2486419"/>
    <lineage>
        <taxon>Bacteria</taxon>
        <taxon>Pseudomonadati</taxon>
        <taxon>Pseudomonadota</taxon>
        <taxon>Alphaproteobacteria</taxon>
        <taxon>Rhodobacterales</taxon>
        <taxon>Roseobacteraceae</taxon>
        <taxon>Mesobaculum</taxon>
    </lineage>
</organism>
<dbReference type="OrthoDB" id="7726458at2"/>
<dbReference type="Proteomes" id="UP000285908">
    <property type="component" value="Unassembled WGS sequence"/>
</dbReference>
<name>A0A438AHN6_9RHOB</name>
<dbReference type="AlphaFoldDB" id="A0A438AHN6"/>
<dbReference type="EMBL" id="RQXX01000003">
    <property type="protein sequence ID" value="RVV98202.1"/>
    <property type="molecule type" value="Genomic_DNA"/>
</dbReference>
<dbReference type="RefSeq" id="WP_127906866.1">
    <property type="nucleotide sequence ID" value="NZ_RQXX01000003.1"/>
</dbReference>
<evidence type="ECO:0000313" key="1">
    <source>
        <dbReference type="EMBL" id="RVV98202.1"/>
    </source>
</evidence>
<sequence length="91" mass="10059">MIIFDSSISNVSHDRDFGRIEATVTFVAKVAQGQPTRMVRIRTNVPTSGGASLRERLTKDAAVLARRLPAARRNLAPRPVHEGPMHEERVA</sequence>
<proteinExistence type="predicted"/>
<accession>A0A438AHN6</accession>